<dbReference type="PROSITE" id="PS50090">
    <property type="entry name" value="MYB_LIKE"/>
    <property type="match status" value="2"/>
</dbReference>
<dbReference type="PANTHER" id="PTHR45614">
    <property type="entry name" value="MYB PROTEIN-RELATED"/>
    <property type="match status" value="1"/>
</dbReference>
<feature type="region of interest" description="Disordered" evidence="1">
    <location>
        <begin position="1"/>
        <end position="54"/>
    </location>
</feature>
<dbReference type="EMBL" id="HBFP01008771">
    <property type="protein sequence ID" value="CAD8821900.1"/>
    <property type="molecule type" value="Transcribed_RNA"/>
</dbReference>
<evidence type="ECO:0000259" key="3">
    <source>
        <dbReference type="PROSITE" id="PS51294"/>
    </source>
</evidence>
<feature type="domain" description="Myb-like" evidence="2">
    <location>
        <begin position="47"/>
        <end position="100"/>
    </location>
</feature>
<name>A0A7S0ZHF0_9RHOD</name>
<dbReference type="InterPro" id="IPR050560">
    <property type="entry name" value="MYB_TF"/>
</dbReference>
<dbReference type="InterPro" id="IPR001005">
    <property type="entry name" value="SANT/Myb"/>
</dbReference>
<sequence length="165" mass="19176">MNNSKHKEYSSLDRISIPNLVTDNSPPLDDNNNVIAQVPTSNAYPSRPKDPSKRWTLEDDEKVLNWVNKYGARKWSELSRVVFHGERNGAQLRGRFSDVLNPLRALKEWSCEEDQELLRIQMEVGNKWRLIADRMKGRCSNDVKNRFRLLIRNGTAHIPHNKPSQ</sequence>
<dbReference type="Gene3D" id="1.10.10.60">
    <property type="entry name" value="Homeodomain-like"/>
    <property type="match status" value="2"/>
</dbReference>
<dbReference type="GO" id="GO:0000978">
    <property type="term" value="F:RNA polymerase II cis-regulatory region sequence-specific DNA binding"/>
    <property type="evidence" value="ECO:0007669"/>
    <property type="project" value="TreeGrafter"/>
</dbReference>
<evidence type="ECO:0008006" key="5">
    <source>
        <dbReference type="Google" id="ProtNLM"/>
    </source>
</evidence>
<feature type="compositionally biased region" description="Polar residues" evidence="1">
    <location>
        <begin position="19"/>
        <end position="44"/>
    </location>
</feature>
<reference evidence="4" key="1">
    <citation type="submission" date="2021-01" db="EMBL/GenBank/DDBJ databases">
        <authorList>
            <person name="Corre E."/>
            <person name="Pelletier E."/>
            <person name="Niang G."/>
            <person name="Scheremetjew M."/>
            <person name="Finn R."/>
            <person name="Kale V."/>
            <person name="Holt S."/>
            <person name="Cochrane G."/>
            <person name="Meng A."/>
            <person name="Brown T."/>
            <person name="Cohen L."/>
        </authorList>
    </citation>
    <scope>NUCLEOTIDE SEQUENCE</scope>
    <source>
        <strain evidence="4">CCMP3278</strain>
    </source>
</reference>
<feature type="domain" description="HTH myb-type" evidence="3">
    <location>
        <begin position="54"/>
        <end position="104"/>
    </location>
</feature>
<dbReference type="PROSITE" id="PS51294">
    <property type="entry name" value="HTH_MYB"/>
    <property type="match status" value="2"/>
</dbReference>
<evidence type="ECO:0000259" key="2">
    <source>
        <dbReference type="PROSITE" id="PS50090"/>
    </source>
</evidence>
<evidence type="ECO:0000256" key="1">
    <source>
        <dbReference type="SAM" id="MobiDB-lite"/>
    </source>
</evidence>
<dbReference type="Pfam" id="PF00249">
    <property type="entry name" value="Myb_DNA-binding"/>
    <property type="match status" value="2"/>
</dbReference>
<dbReference type="GO" id="GO:0000981">
    <property type="term" value="F:DNA-binding transcription factor activity, RNA polymerase II-specific"/>
    <property type="evidence" value="ECO:0007669"/>
    <property type="project" value="TreeGrafter"/>
</dbReference>
<feature type="compositionally biased region" description="Basic and acidic residues" evidence="1">
    <location>
        <begin position="1"/>
        <end position="11"/>
    </location>
</feature>
<dbReference type="SMART" id="SM00717">
    <property type="entry name" value="SANT"/>
    <property type="match status" value="2"/>
</dbReference>
<dbReference type="InterPro" id="IPR009057">
    <property type="entry name" value="Homeodomain-like_sf"/>
</dbReference>
<dbReference type="PANTHER" id="PTHR45614:SF299">
    <property type="entry name" value="MYB-LIKE DNA-BINDING DOMAIN CONTAINING PROTEIN"/>
    <property type="match status" value="1"/>
</dbReference>
<dbReference type="AlphaFoldDB" id="A0A7S0ZHF0"/>
<evidence type="ECO:0000313" key="4">
    <source>
        <dbReference type="EMBL" id="CAD8821900.1"/>
    </source>
</evidence>
<feature type="domain" description="Myb-like" evidence="2">
    <location>
        <begin position="101"/>
        <end position="151"/>
    </location>
</feature>
<dbReference type="GO" id="GO:0005634">
    <property type="term" value="C:nucleus"/>
    <property type="evidence" value="ECO:0007669"/>
    <property type="project" value="TreeGrafter"/>
</dbReference>
<proteinExistence type="predicted"/>
<protein>
    <recommendedName>
        <fullName evidence="5">Myb-like domain-containing protein</fullName>
    </recommendedName>
</protein>
<dbReference type="SUPFAM" id="SSF46689">
    <property type="entry name" value="Homeodomain-like"/>
    <property type="match status" value="1"/>
</dbReference>
<gene>
    <name evidence="4" type="ORF">TOLI1172_LOCUS6296</name>
</gene>
<dbReference type="InterPro" id="IPR017930">
    <property type="entry name" value="Myb_dom"/>
</dbReference>
<organism evidence="4">
    <name type="scientific">Timspurckia oligopyrenoides</name>
    <dbReference type="NCBI Taxonomy" id="708627"/>
    <lineage>
        <taxon>Eukaryota</taxon>
        <taxon>Rhodophyta</taxon>
        <taxon>Bangiophyceae</taxon>
        <taxon>Porphyridiales</taxon>
        <taxon>Porphyridiaceae</taxon>
        <taxon>Timspurckia</taxon>
    </lineage>
</organism>
<accession>A0A7S0ZHF0</accession>
<feature type="domain" description="HTH myb-type" evidence="3">
    <location>
        <begin position="109"/>
        <end position="155"/>
    </location>
</feature>
<dbReference type="CDD" id="cd00167">
    <property type="entry name" value="SANT"/>
    <property type="match status" value="2"/>
</dbReference>